<keyword evidence="2" id="KW-1185">Reference proteome</keyword>
<dbReference type="RefSeq" id="WP_282200694.1">
    <property type="nucleotide sequence ID" value="NZ_BOQE01000001.1"/>
</dbReference>
<dbReference type="EMBL" id="BOQE01000001">
    <property type="protein sequence ID" value="GIM47753.1"/>
    <property type="molecule type" value="Genomic_DNA"/>
</dbReference>
<dbReference type="Proteomes" id="UP001057291">
    <property type="component" value="Unassembled WGS sequence"/>
</dbReference>
<comment type="caution">
    <text evidence="1">The sequence shown here is derived from an EMBL/GenBank/DDBJ whole genome shotgun (WGS) entry which is preliminary data.</text>
</comment>
<sequence length="210" mass="23458">MNKVLLTIVVIIGIYFGLHSNLGELSSGISDRVGSVFNTVKQIESANLNTNLDDDFSIQGVHIGDSKAEVFKKMNQSYNPDWLEDDSPIGFYEGVFVFQNRKLTEIHYSEGSQNFHAKSGVGIGSYPKDIIKAYGGKGLWLTNNGVMLLKNNHIHVVFNFYPTHCNQIAVYDNTYGEDKLPPNTDGWGQIDADGTIHWTNGKTSNYFSRK</sequence>
<protein>
    <submittedName>
        <fullName evidence="1">Uncharacterized protein</fullName>
    </submittedName>
</protein>
<gene>
    <name evidence="1" type="ORF">DNHGIG_33020</name>
</gene>
<organism evidence="1 2">
    <name type="scientific">Collibacillus ludicampi</name>
    <dbReference type="NCBI Taxonomy" id="2771369"/>
    <lineage>
        <taxon>Bacteria</taxon>
        <taxon>Bacillati</taxon>
        <taxon>Bacillota</taxon>
        <taxon>Bacilli</taxon>
        <taxon>Bacillales</taxon>
        <taxon>Alicyclobacillaceae</taxon>
        <taxon>Collibacillus</taxon>
    </lineage>
</organism>
<name>A0AAV4LJ02_9BACL</name>
<accession>A0AAV4LJ02</accession>
<evidence type="ECO:0000313" key="2">
    <source>
        <dbReference type="Proteomes" id="UP001057291"/>
    </source>
</evidence>
<dbReference type="AlphaFoldDB" id="A0AAV4LJ02"/>
<evidence type="ECO:0000313" key="1">
    <source>
        <dbReference type="EMBL" id="GIM47753.1"/>
    </source>
</evidence>
<reference evidence="1" key="1">
    <citation type="journal article" date="2023" name="Int. J. Syst. Evol. Microbiol.">
        <title>Collibacillus ludicampi gen. nov., sp. nov., a new soil bacterium of the family Alicyclobacillaceae.</title>
        <authorList>
            <person name="Jojima T."/>
            <person name="Ioku Y."/>
            <person name="Fukuta Y."/>
            <person name="Shirasaka N."/>
            <person name="Matsumura Y."/>
            <person name="Mori M."/>
        </authorList>
    </citation>
    <scope>NUCLEOTIDE SEQUENCE</scope>
    <source>
        <strain evidence="1">TP075</strain>
    </source>
</reference>
<proteinExistence type="predicted"/>